<gene>
    <name evidence="1" type="ordered locus">PP7435_Chr1-2093</name>
</gene>
<organism evidence="1 2">
    <name type="scientific">Komagataella phaffii (strain ATCC 76273 / CBS 7435 / CECT 11047 / NRRL Y-11430 / Wegner 21-1)</name>
    <name type="common">Yeast</name>
    <name type="synonym">Pichia pastoris</name>
    <dbReference type="NCBI Taxonomy" id="981350"/>
    <lineage>
        <taxon>Eukaryota</taxon>
        <taxon>Fungi</taxon>
        <taxon>Dikarya</taxon>
        <taxon>Ascomycota</taxon>
        <taxon>Saccharomycotina</taxon>
        <taxon>Pichiomycetes</taxon>
        <taxon>Pichiales</taxon>
        <taxon>Pichiaceae</taxon>
        <taxon>Komagataella</taxon>
    </lineage>
</organism>
<reference evidence="1 2" key="1">
    <citation type="journal article" date="2011" name="J. Biotechnol.">
        <title>High-quality genome sequence of Pichia pastoris CBS7435.</title>
        <authorList>
            <person name="Kuberl A."/>
            <person name="Schneider J."/>
            <person name="Thallinger G.G."/>
            <person name="Anderl I."/>
            <person name="Wibberg D."/>
            <person name="Hajek T."/>
            <person name="Jaenicke S."/>
            <person name="Brinkrolf K."/>
            <person name="Goesmann A."/>
            <person name="Szczepanowski R."/>
            <person name="Puhler A."/>
            <person name="Schwab H."/>
            <person name="Glieder A."/>
            <person name="Pichler H."/>
        </authorList>
    </citation>
    <scope>NUCLEOTIDE SEQUENCE [LARGE SCALE GENOMIC DNA]</scope>
    <source>
        <strain evidence="2">ATCC 76273 / CBS 7435 / CECT 11047 / NRRL Y-11430 / Wegner 21-1</strain>
    </source>
</reference>
<dbReference type="AlphaFoldDB" id="A0A1G4KP65"/>
<accession>A0A1G4KP65</accession>
<proteinExistence type="predicted"/>
<dbReference type="Proteomes" id="UP000006853">
    <property type="component" value="Chromosome 1"/>
</dbReference>
<keyword evidence="2" id="KW-1185">Reference proteome</keyword>
<protein>
    <submittedName>
        <fullName evidence="1">Uncharacterized protein</fullName>
    </submittedName>
</protein>
<sequence length="88" mass="9894">MYDYISTDITTKGAGSTVPLSYSDWITNNSCRSSTLVYRVSSSVKVYLLLAAIDEFDLGSIQPGILNIIRRLFQWTKRPNKSLSVTQQ</sequence>
<evidence type="ECO:0000313" key="2">
    <source>
        <dbReference type="Proteomes" id="UP000006853"/>
    </source>
</evidence>
<dbReference type="EMBL" id="FR839628">
    <property type="protein sequence ID" value="SCV11806.1"/>
    <property type="molecule type" value="Genomic_DNA"/>
</dbReference>
<reference evidence="1 2" key="2">
    <citation type="journal article" date="2016" name="FEMS Yeast Res.">
        <title>Curation of the genome annotation of Pichia pastoris (Komagataella phaffii) CBS7435 from gene level to protein function.</title>
        <authorList>
            <person name="Valli M."/>
            <person name="Tatto N.E."/>
            <person name="Peymann A."/>
            <person name="Gruber C."/>
            <person name="Landes N."/>
            <person name="Ekker H."/>
            <person name="Thallinger G.G."/>
            <person name="Mattanovich D."/>
            <person name="Gasser B."/>
            <person name="Graf A.B."/>
        </authorList>
    </citation>
    <scope>GENOME REANNOTATION</scope>
    <source>
        <strain evidence="1 2">ATCC 76273 / CBS 7435 / CECT 11047 / NRRL Y-11430 / Wegner 21-1</strain>
    </source>
</reference>
<name>A0A1G4KP65_KOMPC</name>
<evidence type="ECO:0000313" key="1">
    <source>
        <dbReference type="EMBL" id="SCV11806.1"/>
    </source>
</evidence>